<reference evidence="1" key="1">
    <citation type="submission" date="2023-02" db="EMBL/GenBank/DDBJ databases">
        <title>Kitasatospora phosalacinea NBRC 14627.</title>
        <authorList>
            <person name="Ichikawa N."/>
            <person name="Sato H."/>
            <person name="Tonouchi N."/>
        </authorList>
    </citation>
    <scope>NUCLEOTIDE SEQUENCE</scope>
    <source>
        <strain evidence="1">NBRC 14627</strain>
    </source>
</reference>
<evidence type="ECO:0008006" key="3">
    <source>
        <dbReference type="Google" id="ProtNLM"/>
    </source>
</evidence>
<proteinExistence type="predicted"/>
<accession>A0A9W6QHJ9</accession>
<sequence length="131" mass="14283">MCYRGGTGSRHHVCLPCRASYKRRTGGTTACPRCRGPLIDAGQDLHVPRRADTAAWRALTALLQAGVRFESGCCHGPGWRPRTPREVRERLAAAAGTGLPVARALLTRDVADLAAHRHAARRVSKLSRPQR</sequence>
<dbReference type="Proteomes" id="UP001165041">
    <property type="component" value="Unassembled WGS sequence"/>
</dbReference>
<comment type="caution">
    <text evidence="1">The sequence shown here is derived from an EMBL/GenBank/DDBJ whole genome shotgun (WGS) entry which is preliminary data.</text>
</comment>
<dbReference type="AlphaFoldDB" id="A0A9W6QHJ9"/>
<name>A0A9W6QHJ9_9ACTN</name>
<organism evidence="1 2">
    <name type="scientific">Kitasatospora phosalacinea</name>
    <dbReference type="NCBI Taxonomy" id="2065"/>
    <lineage>
        <taxon>Bacteria</taxon>
        <taxon>Bacillati</taxon>
        <taxon>Actinomycetota</taxon>
        <taxon>Actinomycetes</taxon>
        <taxon>Kitasatosporales</taxon>
        <taxon>Streptomycetaceae</taxon>
        <taxon>Kitasatospora</taxon>
    </lineage>
</organism>
<gene>
    <name evidence="1" type="ORF">Kpho02_73480</name>
</gene>
<evidence type="ECO:0000313" key="1">
    <source>
        <dbReference type="EMBL" id="GLW75051.1"/>
    </source>
</evidence>
<dbReference type="EMBL" id="BSSA01000044">
    <property type="protein sequence ID" value="GLW75051.1"/>
    <property type="molecule type" value="Genomic_DNA"/>
</dbReference>
<protein>
    <recommendedName>
        <fullName evidence="3">Deoxyxylulose-5-phosphate synthase</fullName>
    </recommendedName>
</protein>
<evidence type="ECO:0000313" key="2">
    <source>
        <dbReference type="Proteomes" id="UP001165041"/>
    </source>
</evidence>
<dbReference type="RefSeq" id="WP_352230353.1">
    <property type="nucleotide sequence ID" value="NZ_BSSA01000044.1"/>
</dbReference>